<reference evidence="3" key="1">
    <citation type="journal article" date="2020" name="Stud. Mycol.">
        <title>101 Dothideomycetes genomes: a test case for predicting lifestyles and emergence of pathogens.</title>
        <authorList>
            <person name="Haridas S."/>
            <person name="Albert R."/>
            <person name="Binder M."/>
            <person name="Bloem J."/>
            <person name="Labutti K."/>
            <person name="Salamov A."/>
            <person name="Andreopoulos B."/>
            <person name="Baker S."/>
            <person name="Barry K."/>
            <person name="Bills G."/>
            <person name="Bluhm B."/>
            <person name="Cannon C."/>
            <person name="Castanera R."/>
            <person name="Culley D."/>
            <person name="Daum C."/>
            <person name="Ezra D."/>
            <person name="Gonzalez J."/>
            <person name="Henrissat B."/>
            <person name="Kuo A."/>
            <person name="Liang C."/>
            <person name="Lipzen A."/>
            <person name="Lutzoni F."/>
            <person name="Magnuson J."/>
            <person name="Mondo S."/>
            <person name="Nolan M."/>
            <person name="Ohm R."/>
            <person name="Pangilinan J."/>
            <person name="Park H.-J."/>
            <person name="Ramirez L."/>
            <person name="Alfaro M."/>
            <person name="Sun H."/>
            <person name="Tritt A."/>
            <person name="Yoshinaga Y."/>
            <person name="Zwiers L.-H."/>
            <person name="Turgeon B."/>
            <person name="Goodwin S."/>
            <person name="Spatafora J."/>
            <person name="Crous P."/>
            <person name="Grigoriev I."/>
        </authorList>
    </citation>
    <scope>NUCLEOTIDE SEQUENCE</scope>
    <source>
        <strain evidence="3">CBS 119687</strain>
    </source>
</reference>
<keyword evidence="4" id="KW-1185">Reference proteome</keyword>
<protein>
    <submittedName>
        <fullName evidence="3">HET-domain-containing protein</fullName>
    </submittedName>
</protein>
<organism evidence="3 4">
    <name type="scientific">Dothidotthia symphoricarpi CBS 119687</name>
    <dbReference type="NCBI Taxonomy" id="1392245"/>
    <lineage>
        <taxon>Eukaryota</taxon>
        <taxon>Fungi</taxon>
        <taxon>Dikarya</taxon>
        <taxon>Ascomycota</taxon>
        <taxon>Pezizomycotina</taxon>
        <taxon>Dothideomycetes</taxon>
        <taxon>Pleosporomycetidae</taxon>
        <taxon>Pleosporales</taxon>
        <taxon>Dothidotthiaceae</taxon>
        <taxon>Dothidotthia</taxon>
    </lineage>
</organism>
<name>A0A6A6A9J3_9PLEO</name>
<dbReference type="InterPro" id="IPR010730">
    <property type="entry name" value="HET"/>
</dbReference>
<dbReference type="Proteomes" id="UP000799771">
    <property type="component" value="Unassembled WGS sequence"/>
</dbReference>
<evidence type="ECO:0000259" key="2">
    <source>
        <dbReference type="Pfam" id="PF06985"/>
    </source>
</evidence>
<dbReference type="OrthoDB" id="3553147at2759"/>
<feature type="domain" description="Heterokaryon incompatibility" evidence="2">
    <location>
        <begin position="326"/>
        <end position="474"/>
    </location>
</feature>
<dbReference type="GeneID" id="54411097"/>
<gene>
    <name evidence="3" type="ORF">P153DRAFT_387573</name>
</gene>
<dbReference type="Pfam" id="PF06985">
    <property type="entry name" value="HET"/>
    <property type="match status" value="1"/>
</dbReference>
<dbReference type="PANTHER" id="PTHR24148:SF64">
    <property type="entry name" value="HETEROKARYON INCOMPATIBILITY DOMAIN-CONTAINING PROTEIN"/>
    <property type="match status" value="1"/>
</dbReference>
<dbReference type="PANTHER" id="PTHR24148">
    <property type="entry name" value="ANKYRIN REPEAT DOMAIN-CONTAINING PROTEIN 39 HOMOLOG-RELATED"/>
    <property type="match status" value="1"/>
</dbReference>
<dbReference type="AlphaFoldDB" id="A0A6A6A9J3"/>
<feature type="chain" id="PRO_5025463630" evidence="1">
    <location>
        <begin position="19"/>
        <end position="774"/>
    </location>
</feature>
<dbReference type="Pfam" id="PF26639">
    <property type="entry name" value="Het-6_barrel"/>
    <property type="match status" value="1"/>
</dbReference>
<proteinExistence type="predicted"/>
<evidence type="ECO:0000313" key="4">
    <source>
        <dbReference type="Proteomes" id="UP000799771"/>
    </source>
</evidence>
<dbReference type="InterPro" id="IPR052895">
    <property type="entry name" value="HetReg/Transcr_Mod"/>
</dbReference>
<dbReference type="RefSeq" id="XP_033522234.1">
    <property type="nucleotide sequence ID" value="XM_033670665.1"/>
</dbReference>
<accession>A0A6A6A9J3</accession>
<keyword evidence="1" id="KW-0732">Signal</keyword>
<dbReference type="EMBL" id="ML977510">
    <property type="protein sequence ID" value="KAF2127845.1"/>
    <property type="molecule type" value="Genomic_DNA"/>
</dbReference>
<sequence length="774" mass="84798">MHSKVFFTIPLLFASALGAAVNEGSSITNTKTACVTRTGTKSLKSVPTSSSTSTQVLPPNVITKTSRTTVKVTPKAKTITVTKVDVKKVTTTLLTITKPLTTTVIQTNTVTSTNFQTATSIISTEVSSSTTVTSTIPTSSGFLNIVDSAPLVLQPTKREVSPLLQRGNKEGCTGVWFPASVTCNTVLQIKAIITTTVQGSPVTITVPAPLLLSTTTITSTKTETQLLAKATSTVTQTSTITTTMVEVGTTTSVSTTTSTVVSSTTVTSYAACSTNNIISSYNGIPVDSVPIFQLSGPNQMAASTHTDLYNIRTLFGFWNSYLGDKYEALSYTWGEPVFPEIVMDVASGTVTHITENLFDALQALRNENAPRLLWADAVCIHQFNLNEKGHHVAQMGAVYRNASSVTVWLGQEDATEGIQVLRKLSEDKETIISALDFNDGGKAMFDMLHLTESDSPLCKLFSGPWVERLWIVQEFVLAREVCIFVGNDSEELERLSIVITLIQELFSKIGKRRIDQGNIVFYHTYDLLIFRDHYRQVILSNSCVSQTVAGIKARDIVNLGKYRQCGNPRGRIFAMLGLFNQSMAIVPDYNAILNEIIQDFTVKSRLPVQALVSDAQHLPIYGTSIDVVMSVLDVEHFDSFSSSAPSASHFTAWLTQFHPDFTALWLERLKYDARFSVDADTGGMRSNLPGPSPYKQGYMGCRHRTMDPGDEVAIFDSGHTPFMLRKVTDNQTEHPDYQLVGDCCLRGWMSGTYFGHEIEDEVCELNAHLESDNE</sequence>
<feature type="signal peptide" evidence="1">
    <location>
        <begin position="1"/>
        <end position="18"/>
    </location>
</feature>
<evidence type="ECO:0000256" key="1">
    <source>
        <dbReference type="SAM" id="SignalP"/>
    </source>
</evidence>
<evidence type="ECO:0000313" key="3">
    <source>
        <dbReference type="EMBL" id="KAF2127845.1"/>
    </source>
</evidence>